<dbReference type="AlphaFoldDB" id="F8AV46"/>
<dbReference type="Proteomes" id="UP000001549">
    <property type="component" value="Chromosome"/>
</dbReference>
<feature type="region of interest" description="Disordered" evidence="4">
    <location>
        <begin position="297"/>
        <end position="335"/>
    </location>
</feature>
<dbReference type="EMBL" id="CP002801">
    <property type="protein sequence ID" value="AEH10560.1"/>
    <property type="molecule type" value="Genomic_DNA"/>
</dbReference>
<dbReference type="CDD" id="cd02440">
    <property type="entry name" value="AdoMet_MTases"/>
    <property type="match status" value="1"/>
</dbReference>
<dbReference type="Pfam" id="PF01479">
    <property type="entry name" value="S4"/>
    <property type="match status" value="1"/>
</dbReference>
<dbReference type="CDD" id="cd00165">
    <property type="entry name" value="S4"/>
    <property type="match status" value="1"/>
</dbReference>
<dbReference type="InterPro" id="IPR002877">
    <property type="entry name" value="RNA_MeTrfase_FtsJ_dom"/>
</dbReference>
<dbReference type="eggNOG" id="COG1189">
    <property type="taxonomic scope" value="Bacteria"/>
</dbReference>
<keyword evidence="7" id="KW-1185">Reference proteome</keyword>
<dbReference type="SUPFAM" id="SSF55174">
    <property type="entry name" value="Alpha-L RNA-binding motif"/>
    <property type="match status" value="1"/>
</dbReference>
<gene>
    <name evidence="6" type="ordered locus">FsymDg_3254</name>
</gene>
<proteinExistence type="inferred from homology"/>
<evidence type="ECO:0000256" key="1">
    <source>
        <dbReference type="ARBA" id="ARBA00022884"/>
    </source>
</evidence>
<dbReference type="GO" id="GO:0032259">
    <property type="term" value="P:methylation"/>
    <property type="evidence" value="ECO:0007669"/>
    <property type="project" value="InterPro"/>
</dbReference>
<evidence type="ECO:0000313" key="7">
    <source>
        <dbReference type="Proteomes" id="UP000001549"/>
    </source>
</evidence>
<dbReference type="SUPFAM" id="SSF53335">
    <property type="entry name" value="S-adenosyl-L-methionine-dependent methyltransferases"/>
    <property type="match status" value="1"/>
</dbReference>
<dbReference type="HOGENOM" id="CLU_058015_2_0_11"/>
<comment type="similarity">
    <text evidence="2">Belongs to the TlyA family.</text>
</comment>
<evidence type="ECO:0000256" key="2">
    <source>
        <dbReference type="ARBA" id="ARBA00029460"/>
    </source>
</evidence>
<dbReference type="KEGG" id="fsy:FsymDg_3254"/>
<dbReference type="SMART" id="SM00363">
    <property type="entry name" value="S4"/>
    <property type="match status" value="1"/>
</dbReference>
<dbReference type="Pfam" id="PF01728">
    <property type="entry name" value="FtsJ"/>
    <property type="match status" value="1"/>
</dbReference>
<dbReference type="PANTHER" id="PTHR32319">
    <property type="entry name" value="BACTERIAL HEMOLYSIN-LIKE PROTEIN"/>
    <property type="match status" value="1"/>
</dbReference>
<dbReference type="STRING" id="656024.FsymDg_3254"/>
<dbReference type="InterPro" id="IPR036986">
    <property type="entry name" value="S4_RNA-bd_sf"/>
</dbReference>
<evidence type="ECO:0000256" key="3">
    <source>
        <dbReference type="PROSITE-ProRule" id="PRU00182"/>
    </source>
</evidence>
<organism evidence="6 7">
    <name type="scientific">Candidatus Protofrankia datiscae</name>
    <dbReference type="NCBI Taxonomy" id="2716812"/>
    <lineage>
        <taxon>Bacteria</taxon>
        <taxon>Bacillati</taxon>
        <taxon>Actinomycetota</taxon>
        <taxon>Actinomycetes</taxon>
        <taxon>Frankiales</taxon>
        <taxon>Frankiaceae</taxon>
        <taxon>Protofrankia</taxon>
    </lineage>
</organism>
<evidence type="ECO:0000259" key="5">
    <source>
        <dbReference type="SMART" id="SM00363"/>
    </source>
</evidence>
<dbReference type="PANTHER" id="PTHR32319:SF0">
    <property type="entry name" value="BACTERIAL HEMOLYSIN-LIKE PROTEIN"/>
    <property type="match status" value="1"/>
</dbReference>
<evidence type="ECO:0000256" key="4">
    <source>
        <dbReference type="SAM" id="MobiDB-lite"/>
    </source>
</evidence>
<dbReference type="Gene3D" id="3.10.290.10">
    <property type="entry name" value="RNA-binding S4 domain"/>
    <property type="match status" value="1"/>
</dbReference>
<dbReference type="InterPro" id="IPR002942">
    <property type="entry name" value="S4_RNA-bd"/>
</dbReference>
<dbReference type="Gene3D" id="3.40.50.150">
    <property type="entry name" value="Vaccinia Virus protein VP39"/>
    <property type="match status" value="1"/>
</dbReference>
<evidence type="ECO:0000313" key="6">
    <source>
        <dbReference type="EMBL" id="AEH10560.1"/>
    </source>
</evidence>
<feature type="domain" description="RNA-binding S4" evidence="5">
    <location>
        <begin position="5"/>
        <end position="71"/>
    </location>
</feature>
<dbReference type="RefSeq" id="WP_013874452.1">
    <property type="nucleotide sequence ID" value="NC_015656.1"/>
</dbReference>
<sequence length="335" mass="34306">MARRTRLDRELVRRGLVRSREQAGEAIVGGRVRVAGRPATKPATVVDDMTPIVIVAGDDPGYVSRGAHKLLAALSAFGGNAASQQAAGGGGVGRLWVAGRRCLDAGASTGGFTDLLLRHDAAEVVAVDVGYGQLAWQLRNDPRVTVLERTNVRFLTAEAIGGPVDLVVADLSFISLRLVLPALRACARPAADFVVLVKPQFEVGRADLGPGGVVRDVALHARAVWDVAQAAAELSLGVRGVVASPLPGPAGNVEYLLWLVGDAPPMPPPRLTEAIAAAIAAGPAGGRAASAPNADLASNAAPVSGTGSVPTVDSVSTACPGSDSEPSTERDEGRR</sequence>
<keyword evidence="1 3" id="KW-0694">RNA-binding</keyword>
<accession>F8AV46</accession>
<name>F8AV46_9ACTN</name>
<dbReference type="InterPro" id="IPR029063">
    <property type="entry name" value="SAM-dependent_MTases_sf"/>
</dbReference>
<dbReference type="GO" id="GO:0008168">
    <property type="term" value="F:methyltransferase activity"/>
    <property type="evidence" value="ECO:0007669"/>
    <property type="project" value="InterPro"/>
</dbReference>
<feature type="compositionally biased region" description="Polar residues" evidence="4">
    <location>
        <begin position="305"/>
        <end position="319"/>
    </location>
</feature>
<protein>
    <submittedName>
        <fullName evidence="6">Hemolysin A</fullName>
    </submittedName>
</protein>
<dbReference type="GO" id="GO:0003723">
    <property type="term" value="F:RNA binding"/>
    <property type="evidence" value="ECO:0007669"/>
    <property type="project" value="UniProtKB-KW"/>
</dbReference>
<dbReference type="PROSITE" id="PS50889">
    <property type="entry name" value="S4"/>
    <property type="match status" value="1"/>
</dbReference>
<dbReference type="InterPro" id="IPR047048">
    <property type="entry name" value="TlyA"/>
</dbReference>
<reference evidence="6 7" key="1">
    <citation type="submission" date="2011-05" db="EMBL/GenBank/DDBJ databases">
        <title>Complete sequence of chromosome of Frankia symbiont of Datisca glomerata.</title>
        <authorList>
            <consortium name="US DOE Joint Genome Institute"/>
            <person name="Lucas S."/>
            <person name="Han J."/>
            <person name="Lapidus A."/>
            <person name="Cheng J.-F."/>
            <person name="Goodwin L."/>
            <person name="Pitluck S."/>
            <person name="Peters L."/>
            <person name="Mikhailova N."/>
            <person name="Chertkov O."/>
            <person name="Teshima H."/>
            <person name="Han C."/>
            <person name="Tapia R."/>
            <person name="Land M."/>
            <person name="Hauser L."/>
            <person name="Kyrpides N."/>
            <person name="Ivanova N."/>
            <person name="Pagani I."/>
            <person name="Berry A."/>
            <person name="Pawlowski K."/>
            <person name="Persson T."/>
            <person name="Vanden Heuvel B."/>
            <person name="Benson D."/>
            <person name="Woyke T."/>
        </authorList>
    </citation>
    <scope>NUCLEOTIDE SEQUENCE [LARGE SCALE GENOMIC DNA]</scope>
    <source>
        <strain evidence="7">4085684</strain>
    </source>
</reference>